<evidence type="ECO:0000313" key="1">
    <source>
        <dbReference type="EMBL" id="EHY89163.1"/>
    </source>
</evidence>
<reference evidence="1 2" key="1">
    <citation type="journal article" date="2012" name="Stand. Genomic Sci.">
        <title>Genome sequence of the soil bacterium Saccharomonospora azurea type strain (NA-128(T)).</title>
        <authorList>
            <person name="Klenk H.P."/>
            <person name="Held B."/>
            <person name="Lucas S."/>
            <person name="Lapidus A."/>
            <person name="Copeland A."/>
            <person name="Hammon N."/>
            <person name="Pitluck S."/>
            <person name="Goodwin L.A."/>
            <person name="Han C."/>
            <person name="Tapia R."/>
            <person name="Brambilla E.M."/>
            <person name="Potter G."/>
            <person name="Land M."/>
            <person name="Ivanova N."/>
            <person name="Rohde M."/>
            <person name="Goker M."/>
            <person name="Detter J.C."/>
            <person name="Kyrpides N.C."/>
            <person name="Woyke T."/>
        </authorList>
    </citation>
    <scope>NUCLEOTIDE SEQUENCE [LARGE SCALE GENOMIC DNA]</scope>
    <source>
        <strain evidence="1 2">NA-128</strain>
    </source>
</reference>
<keyword evidence="2" id="KW-1185">Reference proteome</keyword>
<organism evidence="1 2">
    <name type="scientific">Saccharomonospora azurea NA-128</name>
    <dbReference type="NCBI Taxonomy" id="882081"/>
    <lineage>
        <taxon>Bacteria</taxon>
        <taxon>Bacillati</taxon>
        <taxon>Actinomycetota</taxon>
        <taxon>Actinomycetes</taxon>
        <taxon>Pseudonocardiales</taxon>
        <taxon>Pseudonocardiaceae</taxon>
        <taxon>Saccharomonospora</taxon>
    </lineage>
</organism>
<proteinExistence type="predicted"/>
<name>H8G4R0_9PSEU</name>
<protein>
    <submittedName>
        <fullName evidence="1">Uncharacterized protein</fullName>
    </submittedName>
</protein>
<evidence type="ECO:0000313" key="2">
    <source>
        <dbReference type="Proteomes" id="UP000004705"/>
    </source>
</evidence>
<accession>H8G4R0</accession>
<dbReference type="HOGENOM" id="CLU_2248175_0_0_11"/>
<sequence length="104" mass="11596">MRTAEDSARFRSDDCMLCEGAGVLTWQQPQLGVLRTVEVPCPAGCGAYWKHPCSENDRVVDGRDELPARQEGNVAQANRIGADFIRNALELWGFTQDDRHHPKG</sequence>
<dbReference type="EMBL" id="CM001466">
    <property type="protein sequence ID" value="EHY89163.1"/>
    <property type="molecule type" value="Genomic_DNA"/>
</dbReference>
<dbReference type="Proteomes" id="UP000004705">
    <property type="component" value="Chromosome"/>
</dbReference>
<dbReference type="AlphaFoldDB" id="H8G4R0"/>
<gene>
    <name evidence="1" type="ORF">SacazDRAFT_02253</name>
</gene>
<dbReference type="RefSeq" id="WP_005441544.1">
    <property type="nucleotide sequence ID" value="NZ_CM001466.1"/>
</dbReference>